<dbReference type="EMBL" id="BSFK01000010">
    <property type="protein sequence ID" value="GLK77136.1"/>
    <property type="molecule type" value="Genomic_DNA"/>
</dbReference>
<keyword evidence="8" id="KW-1185">Reference proteome</keyword>
<comment type="subcellular location">
    <subcellularLocation>
        <location evidence="1">Membrane</location>
        <topology evidence="1">Multi-pass membrane protein</topology>
    </subcellularLocation>
</comment>
<keyword evidence="2 5" id="KW-0812">Transmembrane</keyword>
<reference evidence="7" key="1">
    <citation type="journal article" date="2014" name="Int. J. Syst. Evol. Microbiol.">
        <title>Complete genome sequence of Corynebacterium casei LMG S-19264T (=DSM 44701T), isolated from a smear-ripened cheese.</title>
        <authorList>
            <consortium name="US DOE Joint Genome Institute (JGI-PGF)"/>
            <person name="Walter F."/>
            <person name="Albersmeier A."/>
            <person name="Kalinowski J."/>
            <person name="Ruckert C."/>
        </authorList>
    </citation>
    <scope>NUCLEOTIDE SEQUENCE</scope>
    <source>
        <strain evidence="7">VKM B-2555</strain>
    </source>
</reference>
<keyword evidence="3 5" id="KW-1133">Transmembrane helix</keyword>
<dbReference type="GO" id="GO:0016020">
    <property type="term" value="C:membrane"/>
    <property type="evidence" value="ECO:0007669"/>
    <property type="project" value="UniProtKB-SubCell"/>
</dbReference>
<evidence type="ECO:0000259" key="6">
    <source>
        <dbReference type="Pfam" id="PF13515"/>
    </source>
</evidence>
<dbReference type="Proteomes" id="UP001143364">
    <property type="component" value="Unassembled WGS sequence"/>
</dbReference>
<evidence type="ECO:0000313" key="8">
    <source>
        <dbReference type="Proteomes" id="UP001143364"/>
    </source>
</evidence>
<organism evidence="7 8">
    <name type="scientific">Methylopila jiangsuensis</name>
    <dbReference type="NCBI Taxonomy" id="586230"/>
    <lineage>
        <taxon>Bacteria</taxon>
        <taxon>Pseudomonadati</taxon>
        <taxon>Pseudomonadota</taxon>
        <taxon>Alphaproteobacteria</taxon>
        <taxon>Hyphomicrobiales</taxon>
        <taxon>Methylopilaceae</taxon>
        <taxon>Methylopila</taxon>
    </lineage>
</organism>
<keyword evidence="4 5" id="KW-0472">Membrane</keyword>
<evidence type="ECO:0000256" key="4">
    <source>
        <dbReference type="ARBA" id="ARBA00023136"/>
    </source>
</evidence>
<protein>
    <recommendedName>
        <fullName evidence="6">Integral membrane bound transporter domain-containing protein</fullName>
    </recommendedName>
</protein>
<evidence type="ECO:0000256" key="5">
    <source>
        <dbReference type="SAM" id="Phobius"/>
    </source>
</evidence>
<sequence>MKRALRSAFRPAGARARRLWTGTARPAYLGSVTTTPSPEPAARHRRGHARFHRLAVLTERALKRLNLNDRVLNGARHAALGVAAALLAYLPPSAIGLREGFWAAITALAVTQAQIVTVYTMGRDQMLGALIGGLTGALTAFVVGKGLPAYALAVGLSVLAAWLANAGSAARLASITATIIMLIPHQTSDAVMLASRVGEVCWGVASAIIVVGTADVLQRRWTAARKDG</sequence>
<dbReference type="Pfam" id="PF13515">
    <property type="entry name" value="FUSC_2"/>
    <property type="match status" value="1"/>
</dbReference>
<dbReference type="InterPro" id="IPR049453">
    <property type="entry name" value="Memb_transporter_dom"/>
</dbReference>
<feature type="domain" description="Integral membrane bound transporter" evidence="6">
    <location>
        <begin position="88"/>
        <end position="210"/>
    </location>
</feature>
<gene>
    <name evidence="7" type="ORF">GCM10008171_23900</name>
</gene>
<dbReference type="AlphaFoldDB" id="A0A9W6JIQ8"/>
<evidence type="ECO:0000313" key="7">
    <source>
        <dbReference type="EMBL" id="GLK77136.1"/>
    </source>
</evidence>
<feature type="transmembrane region" description="Helical" evidence="5">
    <location>
        <begin position="71"/>
        <end position="89"/>
    </location>
</feature>
<feature type="transmembrane region" description="Helical" evidence="5">
    <location>
        <begin position="126"/>
        <end position="144"/>
    </location>
</feature>
<proteinExistence type="predicted"/>
<evidence type="ECO:0000256" key="2">
    <source>
        <dbReference type="ARBA" id="ARBA00022692"/>
    </source>
</evidence>
<accession>A0A9W6JIQ8</accession>
<feature type="transmembrane region" description="Helical" evidence="5">
    <location>
        <begin position="101"/>
        <end position="119"/>
    </location>
</feature>
<reference evidence="7" key="2">
    <citation type="submission" date="2023-01" db="EMBL/GenBank/DDBJ databases">
        <authorList>
            <person name="Sun Q."/>
            <person name="Evtushenko L."/>
        </authorList>
    </citation>
    <scope>NUCLEOTIDE SEQUENCE</scope>
    <source>
        <strain evidence="7">VKM B-2555</strain>
    </source>
</reference>
<evidence type="ECO:0000256" key="3">
    <source>
        <dbReference type="ARBA" id="ARBA00022989"/>
    </source>
</evidence>
<name>A0A9W6JIQ8_9HYPH</name>
<evidence type="ECO:0000256" key="1">
    <source>
        <dbReference type="ARBA" id="ARBA00004141"/>
    </source>
</evidence>
<feature type="transmembrane region" description="Helical" evidence="5">
    <location>
        <begin position="150"/>
        <end position="173"/>
    </location>
</feature>
<comment type="caution">
    <text evidence="7">The sequence shown here is derived from an EMBL/GenBank/DDBJ whole genome shotgun (WGS) entry which is preliminary data.</text>
</comment>